<reference evidence="1 2" key="1">
    <citation type="submission" date="2017-03" db="EMBL/GenBank/DDBJ databases">
        <authorList>
            <person name="Afonso C.L."/>
            <person name="Miller P.J."/>
            <person name="Scott M.A."/>
            <person name="Spackman E."/>
            <person name="Goraichik I."/>
            <person name="Dimitrov K.M."/>
            <person name="Suarez D.L."/>
            <person name="Swayne D.E."/>
        </authorList>
    </citation>
    <scope>NUCLEOTIDE SEQUENCE [LARGE SCALE GENOMIC DNA]</scope>
    <source>
        <strain evidence="1">Genome sequencing of Nitrospira japonica strain NJ11</strain>
    </source>
</reference>
<keyword evidence="2" id="KW-1185">Reference proteome</keyword>
<dbReference type="KEGG" id="nja:NSJP_3512"/>
<accession>A0A1W1I9X3</accession>
<name>A0A1W1I9X3_9BACT</name>
<dbReference type="STRING" id="1325564.NSJP_3512"/>
<dbReference type="AlphaFoldDB" id="A0A1W1I9X3"/>
<sequence length="58" mass="6577">MPKFPKWEDTIGDLLGLVYRRTGEGPVEDESDDHVVVGTTVKIILTSSKIIWYMLRGL</sequence>
<dbReference type="Proteomes" id="UP000192042">
    <property type="component" value="Chromosome I"/>
</dbReference>
<proteinExistence type="predicted"/>
<evidence type="ECO:0000313" key="1">
    <source>
        <dbReference type="EMBL" id="SLM49679.1"/>
    </source>
</evidence>
<protein>
    <submittedName>
        <fullName evidence="1">Uncharacterized protein</fullName>
    </submittedName>
</protein>
<dbReference type="EMBL" id="LT828648">
    <property type="protein sequence ID" value="SLM49679.1"/>
    <property type="molecule type" value="Genomic_DNA"/>
</dbReference>
<organism evidence="1 2">
    <name type="scientific">Nitrospira japonica</name>
    <dbReference type="NCBI Taxonomy" id="1325564"/>
    <lineage>
        <taxon>Bacteria</taxon>
        <taxon>Pseudomonadati</taxon>
        <taxon>Nitrospirota</taxon>
        <taxon>Nitrospiria</taxon>
        <taxon>Nitrospirales</taxon>
        <taxon>Nitrospiraceae</taxon>
        <taxon>Nitrospira</taxon>
    </lineage>
</organism>
<gene>
    <name evidence="1" type="ORF">NSJP_3512</name>
</gene>
<evidence type="ECO:0000313" key="2">
    <source>
        <dbReference type="Proteomes" id="UP000192042"/>
    </source>
</evidence>